<name>A0A8H5GLT3_9AGAR</name>
<dbReference type="PROSITE" id="PS51253">
    <property type="entry name" value="HTH_CENPB"/>
    <property type="match status" value="1"/>
</dbReference>
<evidence type="ECO:0000313" key="3">
    <source>
        <dbReference type="EMBL" id="KAF5367458.1"/>
    </source>
</evidence>
<gene>
    <name evidence="3" type="ORF">D9758_003822</name>
</gene>
<feature type="domain" description="HTH CENPB-type" evidence="2">
    <location>
        <begin position="1"/>
        <end position="60"/>
    </location>
</feature>
<dbReference type="Proteomes" id="UP000559256">
    <property type="component" value="Unassembled WGS sequence"/>
</dbReference>
<evidence type="ECO:0000259" key="2">
    <source>
        <dbReference type="PROSITE" id="PS51253"/>
    </source>
</evidence>
<dbReference type="OrthoDB" id="3265672at2759"/>
<keyword evidence="4" id="KW-1185">Reference proteome</keyword>
<dbReference type="GO" id="GO:0003677">
    <property type="term" value="F:DNA binding"/>
    <property type="evidence" value="ECO:0007669"/>
    <property type="project" value="UniProtKB-KW"/>
</dbReference>
<dbReference type="AlphaFoldDB" id="A0A8H5GLT3"/>
<comment type="caution">
    <text evidence="3">The sequence shown here is derived from an EMBL/GenBank/DDBJ whole genome shotgun (WGS) entry which is preliminary data.</text>
</comment>
<accession>A0A8H5GLT3</accession>
<evidence type="ECO:0000313" key="4">
    <source>
        <dbReference type="Proteomes" id="UP000559256"/>
    </source>
</evidence>
<proteinExistence type="predicted"/>
<reference evidence="3 4" key="1">
    <citation type="journal article" date="2020" name="ISME J.">
        <title>Uncovering the hidden diversity of litter-decomposition mechanisms in mushroom-forming fungi.</title>
        <authorList>
            <person name="Floudas D."/>
            <person name="Bentzer J."/>
            <person name="Ahren D."/>
            <person name="Johansson T."/>
            <person name="Persson P."/>
            <person name="Tunlid A."/>
        </authorList>
    </citation>
    <scope>NUCLEOTIDE SEQUENCE [LARGE SCALE GENOMIC DNA]</scope>
    <source>
        <strain evidence="3 4">CBS 291.85</strain>
    </source>
</reference>
<keyword evidence="1" id="KW-0238">DNA-binding</keyword>
<protein>
    <recommendedName>
        <fullName evidence="2">HTH CENPB-type domain-containing protein</fullName>
    </recommendedName>
</protein>
<sequence>MKLTTAQEQVLIAWIKEKGWRFVPLSLTIVAQHASVISSRPIGKNWVMHFRTWHQAELQAQWAGGIEKCRAQALNPVTTAEYFMELKEITTTYNIKPSNIWNMNERGAMMGKGERTMVLVDRDQKDVKILEDRDHEMVINIECILNPGIIFRGLRHDLSWGKENPCGAR</sequence>
<dbReference type="EMBL" id="JAACJM010000019">
    <property type="protein sequence ID" value="KAF5367458.1"/>
    <property type="molecule type" value="Genomic_DNA"/>
</dbReference>
<dbReference type="InterPro" id="IPR006600">
    <property type="entry name" value="HTH_CenpB_DNA-bd_dom"/>
</dbReference>
<evidence type="ECO:0000256" key="1">
    <source>
        <dbReference type="ARBA" id="ARBA00023125"/>
    </source>
</evidence>
<organism evidence="3 4">
    <name type="scientific">Tetrapyrgos nigripes</name>
    <dbReference type="NCBI Taxonomy" id="182062"/>
    <lineage>
        <taxon>Eukaryota</taxon>
        <taxon>Fungi</taxon>
        <taxon>Dikarya</taxon>
        <taxon>Basidiomycota</taxon>
        <taxon>Agaricomycotina</taxon>
        <taxon>Agaricomycetes</taxon>
        <taxon>Agaricomycetidae</taxon>
        <taxon>Agaricales</taxon>
        <taxon>Marasmiineae</taxon>
        <taxon>Marasmiaceae</taxon>
        <taxon>Tetrapyrgos</taxon>
    </lineage>
</organism>